<evidence type="ECO:0000313" key="3">
    <source>
        <dbReference type="Proteomes" id="UP000075544"/>
    </source>
</evidence>
<sequence length="342" mass="38668">MLPLIGLGVVLARAFTAALTVYELYSYGSNLYEGQANYRQELEKAKAEIKKIIHDLEKEFNGHLLYTSEIAYLENLRKKDPQNPETRQPRQRGHQGFKSQISERIPFRKVISQVCDKANANGFPQLKKKRGVKVSDLPKARQKVLESWAGLILSEILDEDIGSEFLIARLKQLATSIMFEFVDEILGWKAPIKTEVCFGAKFEDPQLVLPGNPKLKRTGRFDLNPFYPTPYHNQRGSIAADLVIAESRLEPISKTNLFAIVEIKFQGDSIKQAQFDQYRNLLKVCKTEKEKKYGKHNNHSRKGLNGGGLLSLFRYPEDIAVEDGKGKSNEQAGTKKSGRGGR</sequence>
<evidence type="ECO:0000256" key="1">
    <source>
        <dbReference type="SAM" id="MobiDB-lite"/>
    </source>
</evidence>
<dbReference type="EMBL" id="JRHX01000033">
    <property type="protein sequence ID" value="KXZ71701.1"/>
    <property type="molecule type" value="Genomic_DNA"/>
</dbReference>
<protein>
    <submittedName>
        <fullName evidence="2">Uncharacterized protein</fullName>
    </submittedName>
</protein>
<gene>
    <name evidence="2" type="ORF">AVENLUH13518_01062</name>
</gene>
<dbReference type="PATRIC" id="fig|52133.19.peg.1083"/>
<proteinExistence type="predicted"/>
<feature type="region of interest" description="Disordered" evidence="1">
    <location>
        <begin position="321"/>
        <end position="342"/>
    </location>
</feature>
<name>A0A150HXA8_9GAMM</name>
<organism evidence="2 3">
    <name type="scientific">Acinetobacter venetianus</name>
    <dbReference type="NCBI Taxonomy" id="52133"/>
    <lineage>
        <taxon>Bacteria</taxon>
        <taxon>Pseudomonadati</taxon>
        <taxon>Pseudomonadota</taxon>
        <taxon>Gammaproteobacteria</taxon>
        <taxon>Moraxellales</taxon>
        <taxon>Moraxellaceae</taxon>
        <taxon>Acinetobacter</taxon>
    </lineage>
</organism>
<dbReference type="RefSeq" id="WP_061524276.1">
    <property type="nucleotide sequence ID" value="NZ_JRHX01000033.1"/>
</dbReference>
<comment type="caution">
    <text evidence="2">The sequence shown here is derived from an EMBL/GenBank/DDBJ whole genome shotgun (WGS) entry which is preliminary data.</text>
</comment>
<accession>A0A150HXA8</accession>
<dbReference type="AlphaFoldDB" id="A0A150HXA8"/>
<dbReference type="Proteomes" id="UP000075544">
    <property type="component" value="Unassembled WGS sequence"/>
</dbReference>
<reference evidence="2 3" key="1">
    <citation type="journal article" date="2016" name="Sci. Rep.">
        <title>Genomic and phenotypic characterization of the species Acinetobacter venetianus.</title>
        <authorList>
            <person name="Fondi M."/>
            <person name="Maida I."/>
            <person name="Perrin E."/>
            <person name="Orlandini V."/>
            <person name="La Torre L."/>
            <person name="Bosi E."/>
            <person name="Negroni A."/>
            <person name="Zanaroli G."/>
            <person name="Fava F."/>
            <person name="Decorosi F."/>
            <person name="Giovannetti L."/>
            <person name="Viti C."/>
            <person name="Vaneechoutte M."/>
            <person name="Dijkshoorn L."/>
            <person name="Fani R."/>
        </authorList>
    </citation>
    <scope>NUCLEOTIDE SEQUENCE [LARGE SCALE GENOMIC DNA]</scope>
    <source>
        <strain evidence="2 3">LUH13518</strain>
    </source>
</reference>
<evidence type="ECO:0000313" key="2">
    <source>
        <dbReference type="EMBL" id="KXZ71701.1"/>
    </source>
</evidence>